<sequence length="411" mass="46468">MALEGPSTSAPSPGRSKYSNPNYQPQKSASSSPKGKSAPSATIQKAQPIFNQYQQDGMMPIDSVPRFLDEMGCGGVDFQALLQSVSGPGVHELSFDQCVALAAMLQNALGPSTSAVSLGSDGTTLSRAPLKKVLTKNRSYLETGNLTYDEAVLSYLMKLDDHRKKCEVEGRYDEARAAANRLADLKTAQVERLRSELVANQARELEEVHKVFDEETGKFVALWDRRVREYETNFGRAVEDLRAAHEEQRARYTEELLTRKPLRPKPSRDYLNQKRIEESLAKNRQYQRASEVRAAADELLAAEIEAAQAAYEAEQRLRVTKFSAKQQQEFEALLQRGARGRDELELRRVAETERRTYRFRNIVMELENLHRLEIVQLESFLDNQVQAGKAVPLKDVSAFRRKREVLYNSPI</sequence>
<proteinExistence type="predicted"/>
<dbReference type="EMBL" id="HBFB01013541">
    <property type="protein sequence ID" value="CAD8676740.1"/>
    <property type="molecule type" value="Transcribed_RNA"/>
</dbReference>
<evidence type="ECO:0000313" key="2">
    <source>
        <dbReference type="EMBL" id="CAD8676740.1"/>
    </source>
</evidence>
<protein>
    <submittedName>
        <fullName evidence="2">Uncharacterized protein</fullName>
    </submittedName>
</protein>
<accession>A0A7S0RG62</accession>
<feature type="compositionally biased region" description="Low complexity" evidence="1">
    <location>
        <begin position="24"/>
        <end position="41"/>
    </location>
</feature>
<dbReference type="PANTHER" id="PTHR47026:SF2">
    <property type="entry name" value="FLAGELLAR ASSOCIATED PROTEIN"/>
    <property type="match status" value="1"/>
</dbReference>
<dbReference type="PANTHER" id="PTHR47026">
    <property type="entry name" value="PIGMENTOSA GTPASE REGULATOR-LIKE PROTEIN, PUTATIVE-RELATED"/>
    <property type="match status" value="1"/>
</dbReference>
<gene>
    <name evidence="2" type="ORF">CLEI1391_LOCUS7602</name>
</gene>
<name>A0A7S0RG62_9CHLO</name>
<organism evidence="2">
    <name type="scientific">Chlamydomonas leiostraca</name>
    <dbReference type="NCBI Taxonomy" id="1034604"/>
    <lineage>
        <taxon>Eukaryota</taxon>
        <taxon>Viridiplantae</taxon>
        <taxon>Chlorophyta</taxon>
        <taxon>core chlorophytes</taxon>
        <taxon>Chlorophyceae</taxon>
        <taxon>CS clade</taxon>
        <taxon>Chlamydomonadales</taxon>
        <taxon>Chlamydomonadaceae</taxon>
        <taxon>Chlamydomonas</taxon>
    </lineage>
</organism>
<dbReference type="AlphaFoldDB" id="A0A7S0RG62"/>
<reference evidence="2" key="1">
    <citation type="submission" date="2021-01" db="EMBL/GenBank/DDBJ databases">
        <authorList>
            <person name="Corre E."/>
            <person name="Pelletier E."/>
            <person name="Niang G."/>
            <person name="Scheremetjew M."/>
            <person name="Finn R."/>
            <person name="Kale V."/>
            <person name="Holt S."/>
            <person name="Cochrane G."/>
            <person name="Meng A."/>
            <person name="Brown T."/>
            <person name="Cohen L."/>
        </authorList>
    </citation>
    <scope>NUCLEOTIDE SEQUENCE</scope>
    <source>
        <strain evidence="2">SAG 11-49</strain>
    </source>
</reference>
<feature type="region of interest" description="Disordered" evidence="1">
    <location>
        <begin position="1"/>
        <end position="41"/>
    </location>
</feature>
<feature type="compositionally biased region" description="Polar residues" evidence="1">
    <location>
        <begin position="1"/>
        <end position="23"/>
    </location>
</feature>
<evidence type="ECO:0000256" key="1">
    <source>
        <dbReference type="SAM" id="MobiDB-lite"/>
    </source>
</evidence>